<feature type="domain" description="TIR" evidence="2">
    <location>
        <begin position="12"/>
        <end position="134"/>
    </location>
</feature>
<dbReference type="SUPFAM" id="SSF52200">
    <property type="entry name" value="Toll/Interleukin receptor TIR domain"/>
    <property type="match status" value="1"/>
</dbReference>
<dbReference type="InterPro" id="IPR000157">
    <property type="entry name" value="TIR_dom"/>
</dbReference>
<comment type="caution">
    <text evidence="3">The sequence shown here is derived from an EMBL/GenBank/DDBJ whole genome shotgun (WGS) entry which is preliminary data.</text>
</comment>
<organism evidence="3 4">
    <name type="scientific">Saccharopolyspora phatthalungensis</name>
    <dbReference type="NCBI Taxonomy" id="664693"/>
    <lineage>
        <taxon>Bacteria</taxon>
        <taxon>Bacillati</taxon>
        <taxon>Actinomycetota</taxon>
        <taxon>Actinomycetes</taxon>
        <taxon>Pseudonocardiales</taxon>
        <taxon>Pseudonocardiaceae</taxon>
        <taxon>Saccharopolyspora</taxon>
    </lineage>
</organism>
<name>A0A840PYS2_9PSEU</name>
<accession>A0A840PYS2</accession>
<reference evidence="3 4" key="1">
    <citation type="submission" date="2020-08" db="EMBL/GenBank/DDBJ databases">
        <title>Sequencing the genomes of 1000 actinobacteria strains.</title>
        <authorList>
            <person name="Klenk H.-P."/>
        </authorList>
    </citation>
    <scope>NUCLEOTIDE SEQUENCE [LARGE SCALE GENOMIC DNA]</scope>
    <source>
        <strain evidence="3 4">DSM 45584</strain>
    </source>
</reference>
<dbReference type="SUPFAM" id="SSF52540">
    <property type="entry name" value="P-loop containing nucleoside triphosphate hydrolases"/>
    <property type="match status" value="1"/>
</dbReference>
<dbReference type="Pfam" id="PF13676">
    <property type="entry name" value="TIR_2"/>
    <property type="match status" value="1"/>
</dbReference>
<feature type="region of interest" description="Disordered" evidence="1">
    <location>
        <begin position="161"/>
        <end position="188"/>
    </location>
</feature>
<feature type="compositionally biased region" description="Basic and acidic residues" evidence="1">
    <location>
        <begin position="179"/>
        <end position="188"/>
    </location>
</feature>
<evidence type="ECO:0000256" key="1">
    <source>
        <dbReference type="SAM" id="MobiDB-lite"/>
    </source>
</evidence>
<dbReference type="Proteomes" id="UP000584374">
    <property type="component" value="Unassembled WGS sequence"/>
</dbReference>
<keyword evidence="4" id="KW-1185">Reference proteome</keyword>
<dbReference type="GO" id="GO:0007165">
    <property type="term" value="P:signal transduction"/>
    <property type="evidence" value="ECO:0007669"/>
    <property type="project" value="InterPro"/>
</dbReference>
<dbReference type="EMBL" id="JACHIW010000001">
    <property type="protein sequence ID" value="MBB5152917.1"/>
    <property type="molecule type" value="Genomic_DNA"/>
</dbReference>
<dbReference type="AlphaFoldDB" id="A0A840PYS2"/>
<dbReference type="RefSeq" id="WP_184722985.1">
    <property type="nucleotide sequence ID" value="NZ_JACHIW010000001.1"/>
</dbReference>
<evidence type="ECO:0000313" key="3">
    <source>
        <dbReference type="EMBL" id="MBB5152917.1"/>
    </source>
</evidence>
<dbReference type="InterPro" id="IPR035897">
    <property type="entry name" value="Toll_tir_struct_dom_sf"/>
</dbReference>
<dbReference type="InterPro" id="IPR027417">
    <property type="entry name" value="P-loop_NTPase"/>
</dbReference>
<sequence>MQPFEGPARTGIFVSYRHGDNDYAVELLNSKLDEQFGAQRIFFDARLESGVNYVHAIEYGLQSCAVLLAVIGEKWLGVADRQGRRRLEDPADVVVREIGTALGNGVRVIPVLIDGATMPKSSQLPTALRELAHLNAYELGARESDRAELVVRLESYLGALEMRPPEPVQPEPTDVDQPEPDRSEAAGRDPYDLVHDLVQECIVPPGVRERELPLIRLLGARGSGKTELLGRLARDCGDSVPHASVDFDDDRTTTLRGAVIELATQLGRRYPKFGQVQFRYLMLCVLAAGSGFGARTALSKLRNAVLNADPPGYSRSTFDAVVDTLQESGAMLNWSGILADALLHGSERTYWRRRLRTLTAVQEFTGAPTDPWAEGNAVGSREFDAVFLAAFLADLRQAYADGRHRSDRTMNCVALLDNVDAPLGERFLNLLLDLRQSLPPDPLVVLAASSQWQPALVIRDVPGRPSLAAWAQRRNATRDRDSWWYPIDL</sequence>
<protein>
    <recommendedName>
        <fullName evidence="2">TIR domain-containing protein</fullName>
    </recommendedName>
</protein>
<evidence type="ECO:0000259" key="2">
    <source>
        <dbReference type="Pfam" id="PF13676"/>
    </source>
</evidence>
<gene>
    <name evidence="3" type="ORF">BJ970_000451</name>
</gene>
<proteinExistence type="predicted"/>
<evidence type="ECO:0000313" key="4">
    <source>
        <dbReference type="Proteomes" id="UP000584374"/>
    </source>
</evidence>
<dbReference type="Gene3D" id="3.40.50.10140">
    <property type="entry name" value="Toll/interleukin-1 receptor homology (TIR) domain"/>
    <property type="match status" value="1"/>
</dbReference>